<feature type="domain" description="BTB" evidence="5">
    <location>
        <begin position="765"/>
        <end position="830"/>
    </location>
</feature>
<dbReference type="InterPro" id="IPR011333">
    <property type="entry name" value="SKP1/BTB/POZ_sf"/>
</dbReference>
<dbReference type="AlphaFoldDB" id="A0A6J8D029"/>
<reference evidence="6 7" key="1">
    <citation type="submission" date="2020-06" db="EMBL/GenBank/DDBJ databases">
        <authorList>
            <person name="Li R."/>
            <person name="Bekaert M."/>
        </authorList>
    </citation>
    <scope>NUCLEOTIDE SEQUENCE [LARGE SCALE GENOMIC DNA]</scope>
    <source>
        <strain evidence="7">wild</strain>
    </source>
</reference>
<evidence type="ECO:0000256" key="1">
    <source>
        <dbReference type="ARBA" id="ARBA00022737"/>
    </source>
</evidence>
<dbReference type="GO" id="GO:0000151">
    <property type="term" value="C:ubiquitin ligase complex"/>
    <property type="evidence" value="ECO:0007669"/>
    <property type="project" value="TreeGrafter"/>
</dbReference>
<dbReference type="PROSITE" id="PS50088">
    <property type="entry name" value="ANK_REPEAT"/>
    <property type="match status" value="1"/>
</dbReference>
<dbReference type="Gene3D" id="3.30.710.10">
    <property type="entry name" value="Potassium Channel Kv1.1, Chain A"/>
    <property type="match status" value="4"/>
</dbReference>
<dbReference type="SMART" id="SM00225">
    <property type="entry name" value="BTB"/>
    <property type="match status" value="4"/>
</dbReference>
<evidence type="ECO:0000313" key="7">
    <source>
        <dbReference type="Proteomes" id="UP000507470"/>
    </source>
</evidence>
<feature type="domain" description="BTB" evidence="5">
    <location>
        <begin position="380"/>
        <end position="453"/>
    </location>
</feature>
<evidence type="ECO:0000313" key="6">
    <source>
        <dbReference type="EMBL" id="CAC5400592.1"/>
    </source>
</evidence>
<dbReference type="PROSITE" id="PS50297">
    <property type="entry name" value="ANK_REP_REGION"/>
    <property type="match status" value="1"/>
</dbReference>
<dbReference type="Gene3D" id="1.25.40.20">
    <property type="entry name" value="Ankyrin repeat-containing domain"/>
    <property type="match status" value="1"/>
</dbReference>
<dbReference type="InterPro" id="IPR044515">
    <property type="entry name" value="ABTB1"/>
</dbReference>
<sequence length="1161" mass="135660">MDEGNERIIGTLINSNPKICVKQNARDDIALLSTDADKLQSMLSTVHRHSLQDRISKHQVQRPKAVKLGESDISPTNQTVHLGIIRLELKENALNIEDRFGKCMPYLTQGYTAEMDKQSARYGRQMSQDLKKFFRSVRLGDVSAIRHSIEGQGISVNTTDAWDNTPLYLACLCGHLSAVKYLLQKGARYDTNSVDSQRCFLSSLTNDIREVLKQYECSLIVESTDLKYVEYLQQLYERQPGYDIELEIQGQLYLAHRCILSVRCRYFADQFQNNTNDRIALTHKLVCTDVFGPMLRFIYTGRLDIEKRQRGNAIALAKFLQFNSLADILEKDKSLLMIRHQQLLKDLKKDFGWLVTAAVSPSVAAPAENEACGFDVKTYPDIVFEVQGHSFKCHKIFFYGRSEFFREMLIDKEDEQPPAYGDYLPSIKLDDITADVFVQIISFLYIEEYEVTKDTCIPLMRASTQFVLPIIKKKCSEEISKYIYPSNVLDIYQTSVELDMPRLINSCTKYMADEYEQFEMFIRQQLSPLMNEGTAFDQIPFFMDFQYYLRHECSTWEEQRAANEKLQKLNYLLTHRIGLDVSIPLFQVGHTRPEPVIVSGWQVLSKQEVRQRMENEERKRRQEEDEKNRKKIEEEVRRRKENEELKHRQEEDNEHRKQIVPLSQDKQSARYGRQMSQDLKKFFRSVRLGDVLGLFVWTLSAVKYLLQKGARYDTNSVDSQRCFLSSLTNDIRQVLKQYECSVIVESTDLKYVEYLQQLYERQPGYDIELEIQGQLYLAHRCILSVRCSYFADQFQNKTNGRIALSHKLMCTDVFGPMLRFIYTGRLDIEKRQRDKAIALAKFLQFNSLAEILEKDKSLHSIQHQQFLKDLKKDFGCLVTAAVSPSIAVQNEACGLDVKTFPDIIFEVQGHSFKCHKIFFYGRSEFFREMLIDKEDEQPPAYGDYLPSIKLDDITADVFVQIISFLYTEEYEVTKDTCIPLMRASTRFVLPVIKKKCSEEISKHINPSNVLDIYLTSVELDMPRLINSCTKYMADEYEQMITFPEFEMFIRKQLSPLMNEGTAFDQIPFFMDFQYYLRHECSTWEEQKAANEKLQKLNYLLTHRIGLDVSIPLFQVGQTGPEPVIIVGRQVLSQQEVRRRTENEERKRREEEDKKIEKRLYH</sequence>
<evidence type="ECO:0000256" key="4">
    <source>
        <dbReference type="SAM" id="MobiDB-lite"/>
    </source>
</evidence>
<keyword evidence="7" id="KW-1185">Reference proteome</keyword>
<dbReference type="GO" id="GO:0005737">
    <property type="term" value="C:cytoplasm"/>
    <property type="evidence" value="ECO:0007669"/>
    <property type="project" value="TreeGrafter"/>
</dbReference>
<dbReference type="Pfam" id="PF13637">
    <property type="entry name" value="Ank_4"/>
    <property type="match status" value="1"/>
</dbReference>
<evidence type="ECO:0000256" key="3">
    <source>
        <dbReference type="PROSITE-ProRule" id="PRU00023"/>
    </source>
</evidence>
<dbReference type="SMART" id="SM00248">
    <property type="entry name" value="ANK"/>
    <property type="match status" value="1"/>
</dbReference>
<dbReference type="InterPro" id="IPR000210">
    <property type="entry name" value="BTB/POZ_dom"/>
</dbReference>
<dbReference type="PROSITE" id="PS50097">
    <property type="entry name" value="BTB"/>
    <property type="match status" value="4"/>
</dbReference>
<dbReference type="SUPFAM" id="SSF54695">
    <property type="entry name" value="POZ domain"/>
    <property type="match status" value="4"/>
</dbReference>
<gene>
    <name evidence="6" type="ORF">MCOR_34762</name>
</gene>
<protein>
    <submittedName>
        <fullName evidence="6">ABTB1</fullName>
    </submittedName>
</protein>
<feature type="repeat" description="ANK" evidence="3">
    <location>
        <begin position="162"/>
        <end position="194"/>
    </location>
</feature>
<feature type="compositionally biased region" description="Basic and acidic residues" evidence="4">
    <location>
        <begin position="639"/>
        <end position="657"/>
    </location>
</feature>
<feature type="region of interest" description="Disordered" evidence="4">
    <location>
        <begin position="1136"/>
        <end position="1161"/>
    </location>
</feature>
<proteinExistence type="predicted"/>
<feature type="domain" description="BTB" evidence="5">
    <location>
        <begin position="901"/>
        <end position="974"/>
    </location>
</feature>
<keyword evidence="1" id="KW-0677">Repeat</keyword>
<organism evidence="6 7">
    <name type="scientific">Mytilus coruscus</name>
    <name type="common">Sea mussel</name>
    <dbReference type="NCBI Taxonomy" id="42192"/>
    <lineage>
        <taxon>Eukaryota</taxon>
        <taxon>Metazoa</taxon>
        <taxon>Spiralia</taxon>
        <taxon>Lophotrochozoa</taxon>
        <taxon>Mollusca</taxon>
        <taxon>Bivalvia</taxon>
        <taxon>Autobranchia</taxon>
        <taxon>Pteriomorphia</taxon>
        <taxon>Mytilida</taxon>
        <taxon>Mytiloidea</taxon>
        <taxon>Mytilidae</taxon>
        <taxon>Mytilinae</taxon>
        <taxon>Mytilus</taxon>
    </lineage>
</organism>
<dbReference type="EMBL" id="CACVKT020006253">
    <property type="protein sequence ID" value="CAC5400592.1"/>
    <property type="molecule type" value="Genomic_DNA"/>
</dbReference>
<dbReference type="InterPro" id="IPR036770">
    <property type="entry name" value="Ankyrin_rpt-contain_sf"/>
</dbReference>
<keyword evidence="2 3" id="KW-0040">ANK repeat</keyword>
<dbReference type="OrthoDB" id="684045at2759"/>
<dbReference type="SUPFAM" id="SSF48403">
    <property type="entry name" value="Ankyrin repeat"/>
    <property type="match status" value="1"/>
</dbReference>
<dbReference type="CDD" id="cd22249">
    <property type="entry name" value="UDM1_RNF168_RNF169-like"/>
    <property type="match status" value="1"/>
</dbReference>
<evidence type="ECO:0000259" key="5">
    <source>
        <dbReference type="PROSITE" id="PS50097"/>
    </source>
</evidence>
<dbReference type="Proteomes" id="UP000507470">
    <property type="component" value="Unassembled WGS sequence"/>
</dbReference>
<evidence type="ECO:0000256" key="2">
    <source>
        <dbReference type="ARBA" id="ARBA00023043"/>
    </source>
</evidence>
<dbReference type="PANTHER" id="PTHR46231">
    <property type="entry name" value="ANKYRIN REPEAT AND BTB/POZ DOMAIN-CONTAINING PROTEIN 1"/>
    <property type="match status" value="1"/>
</dbReference>
<dbReference type="PANTHER" id="PTHR46231:SF1">
    <property type="entry name" value="ANKYRIN REPEAT AND BTB_POZ DOMAIN-CONTAINING PROTEIN 1"/>
    <property type="match status" value="1"/>
</dbReference>
<feature type="region of interest" description="Disordered" evidence="4">
    <location>
        <begin position="639"/>
        <end position="670"/>
    </location>
</feature>
<dbReference type="InterPro" id="IPR002110">
    <property type="entry name" value="Ankyrin_rpt"/>
</dbReference>
<name>A0A6J8D029_MYTCO</name>
<accession>A0A6J8D029</accession>
<dbReference type="Pfam" id="PF00651">
    <property type="entry name" value="BTB"/>
    <property type="match status" value="4"/>
</dbReference>
<feature type="domain" description="BTB" evidence="5">
    <location>
        <begin position="242"/>
        <end position="307"/>
    </location>
</feature>